<keyword evidence="4" id="KW-0418">Kinase</keyword>
<feature type="transmembrane region" description="Helical" evidence="2">
    <location>
        <begin position="77"/>
        <end position="101"/>
    </location>
</feature>
<protein>
    <submittedName>
        <fullName evidence="4">LytS/YehU family sensor histidine kinase</fullName>
    </submittedName>
</protein>
<feature type="transmembrane region" description="Helical" evidence="2">
    <location>
        <begin position="443"/>
        <end position="464"/>
    </location>
</feature>
<feature type="region of interest" description="Disordered" evidence="1">
    <location>
        <begin position="731"/>
        <end position="757"/>
    </location>
</feature>
<dbReference type="PANTHER" id="PTHR34220:SF9">
    <property type="entry name" value="SIGNAL TRANSDUCTION HISTIDINE KINASE INTERNAL REGION DOMAIN-CONTAINING PROTEIN"/>
    <property type="match status" value="1"/>
</dbReference>
<feature type="region of interest" description="Disordered" evidence="1">
    <location>
        <begin position="340"/>
        <end position="435"/>
    </location>
</feature>
<dbReference type="EMBL" id="JANTYZ010000024">
    <property type="protein sequence ID" value="MCS3866889.1"/>
    <property type="molecule type" value="Genomic_DNA"/>
</dbReference>
<evidence type="ECO:0000256" key="1">
    <source>
        <dbReference type="SAM" id="MobiDB-lite"/>
    </source>
</evidence>
<sequence length="825" mass="90706">MDRTRAYWLCQVAGWSLFHGLQLSVHTENWAPGEIQTTLLTWALRVALGIGLTHAFRAYARRHDWTRLSLKQLVPRGVAVSVVVGVLFTGLKILPILLGPLRRVARSRIDPPLAWGVIGDMLMVGTWMAIYLGVHAAWSYRQAEVDRWKLQARAEAARLDALKLQLNPHFFFNSLASVRSLISEAPRRAKKMVARLARLLRKTLQASDEETVSLREELSTTQTYLQLEKVRFEDRLDWTIDAPESILDRSVPFMLVQTLTENAVKHGVGQRRGGGTIRVEASVEESAYGSSENTGSSESALRLRVANPGRLEEDAGSTRGSGTGLDNARKRLRLLHGDEASLTLEQSGPETVTATARLPPPSRTRAGDTEEVEPVRHVPATAEEPPQGAGYSNGAPQTGTDPSLPEFSRDRPSAPQPERIRGSAQGKDNGKSRTRLLVGPPSYWACQVMGWGLIPVGVLLQNIIEQNAGWGALLETLIGAGVVSGLGIALTHLFRIYANWQEWAALPPRRLFPRVGAAAVLLGSTHILILFLPGPLSTADLPAAWLPWLRAVLDKIIPPAFGFSVIMGAWMTIYFGLHAAWNYRQAEIDRWKLQARAETARLKALKLQLNPHFFFNSLASVRSLISEAPARARKMVGRLARLLRRTLQASDKKTVPLRDELSITRTYLELEKVRFEDRLDWTIDAGEAALQRQVPYMLVQTLVENAVKHGVGQRRAGGTIRVDASVEDEEAPLRLQVANPGALGEEAGAERGSGTGLENARERLRLLFGEEASLTLEQSGPETVTATAQIPRPSAREDRLAEGADERQESTPTPRDSVPAGAGSP</sequence>
<feature type="compositionally biased region" description="Polar residues" evidence="1">
    <location>
        <begin position="775"/>
        <end position="788"/>
    </location>
</feature>
<dbReference type="InterPro" id="IPR036890">
    <property type="entry name" value="HATPase_C_sf"/>
</dbReference>
<reference evidence="4" key="1">
    <citation type="submission" date="2022-08" db="EMBL/GenBank/DDBJ databases">
        <title>Genomic Encyclopedia of Type Strains, Phase V (KMG-V): Genome sequencing to study the core and pangenomes of soil and plant-associated prokaryotes.</title>
        <authorList>
            <person name="Whitman W."/>
        </authorList>
    </citation>
    <scope>NUCLEOTIDE SEQUENCE</scope>
    <source>
        <strain evidence="4">SP2016B</strain>
    </source>
</reference>
<feature type="transmembrane region" description="Helical" evidence="2">
    <location>
        <begin position="515"/>
        <end position="536"/>
    </location>
</feature>
<dbReference type="InterPro" id="IPR050640">
    <property type="entry name" value="Bact_2-comp_sensor_kinase"/>
</dbReference>
<name>A0A9X2Z1P1_9BACT</name>
<evidence type="ECO:0000313" key="4">
    <source>
        <dbReference type="EMBL" id="MCS3866889.1"/>
    </source>
</evidence>
<feature type="transmembrane region" description="Helical" evidence="2">
    <location>
        <begin position="470"/>
        <end position="494"/>
    </location>
</feature>
<dbReference type="SMART" id="SM00387">
    <property type="entry name" value="HATPase_c"/>
    <property type="match status" value="2"/>
</dbReference>
<accession>A0A9X2Z1P1</accession>
<keyword evidence="2" id="KW-0812">Transmembrane</keyword>
<dbReference type="GO" id="GO:0016020">
    <property type="term" value="C:membrane"/>
    <property type="evidence" value="ECO:0007669"/>
    <property type="project" value="InterPro"/>
</dbReference>
<feature type="compositionally biased region" description="Low complexity" evidence="1">
    <location>
        <begin position="741"/>
        <end position="752"/>
    </location>
</feature>
<proteinExistence type="predicted"/>
<dbReference type="Pfam" id="PF06580">
    <property type="entry name" value="His_kinase"/>
    <property type="match status" value="2"/>
</dbReference>
<dbReference type="Gene3D" id="3.30.565.10">
    <property type="entry name" value="Histidine kinase-like ATPase, C-terminal domain"/>
    <property type="match status" value="2"/>
</dbReference>
<feature type="region of interest" description="Disordered" evidence="1">
    <location>
        <begin position="308"/>
        <end position="327"/>
    </location>
</feature>
<dbReference type="PANTHER" id="PTHR34220">
    <property type="entry name" value="SENSOR HISTIDINE KINASE YPDA"/>
    <property type="match status" value="1"/>
</dbReference>
<feature type="transmembrane region" description="Helical" evidence="2">
    <location>
        <begin position="113"/>
        <end position="134"/>
    </location>
</feature>
<dbReference type="SUPFAM" id="SSF55874">
    <property type="entry name" value="ATPase domain of HSP90 chaperone/DNA topoisomerase II/histidine kinase"/>
    <property type="match status" value="2"/>
</dbReference>
<feature type="transmembrane region" description="Helical" evidence="2">
    <location>
        <begin position="556"/>
        <end position="577"/>
    </location>
</feature>
<dbReference type="InterPro" id="IPR010559">
    <property type="entry name" value="Sig_transdc_His_kin_internal"/>
</dbReference>
<feature type="compositionally biased region" description="Polar residues" evidence="1">
    <location>
        <begin position="343"/>
        <end position="354"/>
    </location>
</feature>
<dbReference type="Proteomes" id="UP001155034">
    <property type="component" value="Unassembled WGS sequence"/>
</dbReference>
<dbReference type="GO" id="GO:0000155">
    <property type="term" value="F:phosphorelay sensor kinase activity"/>
    <property type="evidence" value="ECO:0007669"/>
    <property type="project" value="InterPro"/>
</dbReference>
<feature type="region of interest" description="Disordered" evidence="1">
    <location>
        <begin position="773"/>
        <end position="825"/>
    </location>
</feature>
<dbReference type="RefSeq" id="WP_259084283.1">
    <property type="nucleotide sequence ID" value="NZ_JANTYZ010000024.1"/>
</dbReference>
<evidence type="ECO:0000313" key="5">
    <source>
        <dbReference type="Proteomes" id="UP001155034"/>
    </source>
</evidence>
<evidence type="ECO:0000259" key="3">
    <source>
        <dbReference type="SMART" id="SM00387"/>
    </source>
</evidence>
<organism evidence="4 5">
    <name type="scientific">Salinibacter ruber</name>
    <dbReference type="NCBI Taxonomy" id="146919"/>
    <lineage>
        <taxon>Bacteria</taxon>
        <taxon>Pseudomonadati</taxon>
        <taxon>Rhodothermota</taxon>
        <taxon>Rhodothermia</taxon>
        <taxon>Rhodothermales</taxon>
        <taxon>Salinibacteraceae</taxon>
        <taxon>Salinibacter</taxon>
    </lineage>
</organism>
<evidence type="ECO:0000256" key="2">
    <source>
        <dbReference type="SAM" id="Phobius"/>
    </source>
</evidence>
<dbReference type="InterPro" id="IPR003594">
    <property type="entry name" value="HATPase_dom"/>
</dbReference>
<keyword evidence="2" id="KW-0472">Membrane</keyword>
<feature type="compositionally biased region" description="Basic and acidic residues" evidence="1">
    <location>
        <begin position="365"/>
        <end position="376"/>
    </location>
</feature>
<dbReference type="AlphaFoldDB" id="A0A9X2Z1P1"/>
<keyword evidence="4" id="KW-0808">Transferase</keyword>
<gene>
    <name evidence="4" type="ORF">GGP82_003472</name>
</gene>
<feature type="domain" description="Histidine kinase/HSP90-like ATPase" evidence="3">
    <location>
        <begin position="693"/>
        <end position="794"/>
    </location>
</feature>
<keyword evidence="2" id="KW-1133">Transmembrane helix</keyword>
<comment type="caution">
    <text evidence="4">The sequence shown here is derived from an EMBL/GenBank/DDBJ whole genome shotgun (WGS) entry which is preliminary data.</text>
</comment>
<feature type="domain" description="Histidine kinase/HSP90-like ATPase" evidence="3">
    <location>
        <begin position="250"/>
        <end position="362"/>
    </location>
</feature>
<feature type="compositionally biased region" description="Basic and acidic residues" evidence="1">
    <location>
        <begin position="794"/>
        <end position="809"/>
    </location>
</feature>